<evidence type="ECO:0000313" key="7">
    <source>
        <dbReference type="Proteomes" id="UP001153714"/>
    </source>
</evidence>
<gene>
    <name evidence="6" type="ORF">DIATSA_LOCUS10868</name>
</gene>
<dbReference type="EC" id="2.1.1.-" evidence="4"/>
<dbReference type="PANTHER" id="PTHR21008">
    <property type="entry name" value="S-ADENOSYLMETHIONINE SENSOR UPSTREAM OF MTORC1-RELATED"/>
    <property type="match status" value="1"/>
</dbReference>
<evidence type="ECO:0000256" key="3">
    <source>
        <dbReference type="ARBA" id="ARBA00022691"/>
    </source>
</evidence>
<accession>A0A9N9RA26</accession>
<dbReference type="GO" id="GO:1904262">
    <property type="term" value="P:negative regulation of TORC1 signaling"/>
    <property type="evidence" value="ECO:0007669"/>
    <property type="project" value="TreeGrafter"/>
</dbReference>
<dbReference type="EMBL" id="OU893336">
    <property type="protein sequence ID" value="CAG9793428.1"/>
    <property type="molecule type" value="Genomic_DNA"/>
</dbReference>
<comment type="similarity">
    <text evidence="4">Belongs to the BMT2 family.</text>
</comment>
<keyword evidence="1 4" id="KW-0489">Methyltransferase</keyword>
<evidence type="ECO:0000259" key="5">
    <source>
        <dbReference type="Pfam" id="PF08241"/>
    </source>
</evidence>
<organism evidence="6 7">
    <name type="scientific">Diatraea saccharalis</name>
    <name type="common">sugarcane borer</name>
    <dbReference type="NCBI Taxonomy" id="40085"/>
    <lineage>
        <taxon>Eukaryota</taxon>
        <taxon>Metazoa</taxon>
        <taxon>Ecdysozoa</taxon>
        <taxon>Arthropoda</taxon>
        <taxon>Hexapoda</taxon>
        <taxon>Insecta</taxon>
        <taxon>Pterygota</taxon>
        <taxon>Neoptera</taxon>
        <taxon>Endopterygota</taxon>
        <taxon>Lepidoptera</taxon>
        <taxon>Glossata</taxon>
        <taxon>Ditrysia</taxon>
        <taxon>Pyraloidea</taxon>
        <taxon>Crambidae</taxon>
        <taxon>Crambinae</taxon>
        <taxon>Diatraea</taxon>
    </lineage>
</organism>
<keyword evidence="2 4" id="KW-0808">Transferase</keyword>
<dbReference type="InterPro" id="IPR029063">
    <property type="entry name" value="SAM-dependent_MTases_sf"/>
</dbReference>
<dbReference type="HAMAP" id="MF_03044">
    <property type="entry name" value="BMT2"/>
    <property type="match status" value="1"/>
</dbReference>
<dbReference type="Proteomes" id="UP001153714">
    <property type="component" value="Chromosome 5"/>
</dbReference>
<dbReference type="InterPro" id="IPR021867">
    <property type="entry name" value="Bmt2/SAMTOR"/>
</dbReference>
<dbReference type="PANTHER" id="PTHR21008:SF0">
    <property type="entry name" value="S-ADENOSYLMETHIONINE SENSOR UPSTREAM OF MTORC1"/>
    <property type="match status" value="1"/>
</dbReference>
<sequence>MASEEQKALALFIKEVHSALRRTSLHIGPNKAWLEHVKNTDVLENYAACMNKLATTYWDANSAKDCNDVVSRIEWSAAFCLDYFVNKLYLKYREKDIQIGSKILCISVDTKENFGTPIQLIDVGSCYNPFKIFDFLSVFPIDLCPANDGVFQCDILSVNLGSKTELDGTKVVQLQVSSFDVVTFCFVLEYIPDSKLRIEACVKAYDLLKPGGLLIINTPDSKHVGANFKIMKCWRYTLAHIGFSRIKYEKFKHMHCMAFRKSIHKDIAVRWAKLHKEPYMEYTMNIPQDFCHTSDIKNFLSTKTVTTFDDLKELPFCDDIVG</sequence>
<protein>
    <recommendedName>
        <fullName evidence="4">S-adenosylmethionine sensor upstream of mTORC1</fullName>
    </recommendedName>
    <alternativeName>
        <fullName evidence="4">Probable methyltransferase BMT2 homolog</fullName>
        <ecNumber evidence="4">2.1.1.-</ecNumber>
    </alternativeName>
</protein>
<keyword evidence="7" id="KW-1185">Reference proteome</keyword>
<evidence type="ECO:0000256" key="4">
    <source>
        <dbReference type="HAMAP-Rule" id="MF_03044"/>
    </source>
</evidence>
<evidence type="ECO:0000256" key="2">
    <source>
        <dbReference type="ARBA" id="ARBA00022679"/>
    </source>
</evidence>
<keyword evidence="3 4" id="KW-0949">S-adenosyl-L-methionine</keyword>
<dbReference type="GO" id="GO:0032259">
    <property type="term" value="P:methylation"/>
    <property type="evidence" value="ECO:0007669"/>
    <property type="project" value="UniProtKB-KW"/>
</dbReference>
<feature type="binding site" evidence="4">
    <location>
        <position position="142"/>
    </location>
    <ligand>
        <name>S-adenosyl-L-methionine</name>
        <dbReference type="ChEBI" id="CHEBI:59789"/>
    </ligand>
</feature>
<evidence type="ECO:0000313" key="6">
    <source>
        <dbReference type="EMBL" id="CAG9793428.1"/>
    </source>
</evidence>
<name>A0A9N9RA26_9NEOP</name>
<comment type="function">
    <text evidence="4">S-adenosyl-L-methionine-binding protein that acts as an inhibitor of mTORC1 signaling. Acts as a sensor of S-adenosyl-L-methionine to signal methionine sufficiency to mTORC1. Probably also acts as a S-adenosyl-L-methionine-dependent methyltransferase.</text>
</comment>
<dbReference type="InterPro" id="IPR013216">
    <property type="entry name" value="Methyltransf_11"/>
</dbReference>
<dbReference type="GO" id="GO:0008757">
    <property type="term" value="F:S-adenosylmethionine-dependent methyltransferase activity"/>
    <property type="evidence" value="ECO:0007669"/>
    <property type="project" value="InterPro"/>
</dbReference>
<feature type="binding site" evidence="4">
    <location>
        <position position="124"/>
    </location>
    <ligand>
        <name>S-adenosyl-L-methionine</name>
        <dbReference type="ChEBI" id="CHEBI:59789"/>
    </ligand>
</feature>
<proteinExistence type="inferred from homology"/>
<dbReference type="AlphaFoldDB" id="A0A9N9RA26"/>
<dbReference type="SUPFAM" id="SSF53335">
    <property type="entry name" value="S-adenosyl-L-methionine-dependent methyltransferases"/>
    <property type="match status" value="1"/>
</dbReference>
<reference evidence="6" key="2">
    <citation type="submission" date="2022-10" db="EMBL/GenBank/DDBJ databases">
        <authorList>
            <consortium name="ENA_rothamsted_submissions"/>
            <consortium name="culmorum"/>
            <person name="King R."/>
        </authorList>
    </citation>
    <scope>NUCLEOTIDE SEQUENCE</scope>
</reference>
<evidence type="ECO:0000256" key="1">
    <source>
        <dbReference type="ARBA" id="ARBA00022603"/>
    </source>
</evidence>
<dbReference type="Pfam" id="PF08241">
    <property type="entry name" value="Methyltransf_11"/>
    <property type="match status" value="1"/>
</dbReference>
<feature type="domain" description="Methyltransferase type 11" evidence="5">
    <location>
        <begin position="164"/>
        <end position="216"/>
    </location>
</feature>
<dbReference type="Gene3D" id="3.40.50.150">
    <property type="entry name" value="Vaccinia Virus protein VP39"/>
    <property type="match status" value="1"/>
</dbReference>
<reference evidence="6" key="1">
    <citation type="submission" date="2021-12" db="EMBL/GenBank/DDBJ databases">
        <authorList>
            <person name="King R."/>
        </authorList>
    </citation>
    <scope>NUCLEOTIDE SEQUENCE</scope>
</reference>
<dbReference type="CDD" id="cd02440">
    <property type="entry name" value="AdoMet_MTases"/>
    <property type="match status" value="1"/>
</dbReference>
<dbReference type="OrthoDB" id="5954793at2759"/>